<dbReference type="Proteomes" id="UP000245956">
    <property type="component" value="Unassembled WGS sequence"/>
</dbReference>
<feature type="region of interest" description="Disordered" evidence="1">
    <location>
        <begin position="664"/>
        <end position="708"/>
    </location>
</feature>
<gene>
    <name evidence="2" type="ORF">PCL_08736</name>
</gene>
<feature type="region of interest" description="Disordered" evidence="1">
    <location>
        <begin position="364"/>
        <end position="457"/>
    </location>
</feature>
<evidence type="ECO:0000256" key="1">
    <source>
        <dbReference type="SAM" id="MobiDB-lite"/>
    </source>
</evidence>
<feature type="region of interest" description="Disordered" evidence="1">
    <location>
        <begin position="475"/>
        <end position="518"/>
    </location>
</feature>
<accession>A0A2U3EG90</accession>
<feature type="region of interest" description="Disordered" evidence="1">
    <location>
        <begin position="132"/>
        <end position="151"/>
    </location>
</feature>
<feature type="compositionally biased region" description="Basic residues" evidence="1">
    <location>
        <begin position="697"/>
        <end position="708"/>
    </location>
</feature>
<organism evidence="2 3">
    <name type="scientific">Purpureocillium lilacinum</name>
    <name type="common">Paecilomyces lilacinus</name>
    <dbReference type="NCBI Taxonomy" id="33203"/>
    <lineage>
        <taxon>Eukaryota</taxon>
        <taxon>Fungi</taxon>
        <taxon>Dikarya</taxon>
        <taxon>Ascomycota</taxon>
        <taxon>Pezizomycotina</taxon>
        <taxon>Sordariomycetes</taxon>
        <taxon>Hypocreomycetidae</taxon>
        <taxon>Hypocreales</taxon>
        <taxon>Ophiocordycipitaceae</taxon>
        <taxon>Purpureocillium</taxon>
    </lineage>
</organism>
<feature type="compositionally biased region" description="Basic residues" evidence="1">
    <location>
        <begin position="19"/>
        <end position="28"/>
    </location>
</feature>
<feature type="compositionally biased region" description="Basic residues" evidence="1">
    <location>
        <begin position="479"/>
        <end position="489"/>
    </location>
</feature>
<proteinExistence type="predicted"/>
<dbReference type="AlphaFoldDB" id="A0A2U3EG90"/>
<name>A0A2U3EG90_PURLI</name>
<protein>
    <submittedName>
        <fullName evidence="2">Uncharacterized protein</fullName>
    </submittedName>
</protein>
<reference evidence="2 3" key="1">
    <citation type="journal article" date="2016" name="Front. Microbiol.">
        <title>Genome and transcriptome sequences reveal the specific parasitism of the nematophagous Purpureocillium lilacinum 36-1.</title>
        <authorList>
            <person name="Xie J."/>
            <person name="Li S."/>
            <person name="Mo C."/>
            <person name="Xiao X."/>
            <person name="Peng D."/>
            <person name="Wang G."/>
            <person name="Xiao Y."/>
        </authorList>
    </citation>
    <scope>NUCLEOTIDE SEQUENCE [LARGE SCALE GENOMIC DNA]</scope>
    <source>
        <strain evidence="2 3">36-1</strain>
    </source>
</reference>
<evidence type="ECO:0000313" key="3">
    <source>
        <dbReference type="Proteomes" id="UP000245956"/>
    </source>
</evidence>
<feature type="compositionally biased region" description="Low complexity" evidence="1">
    <location>
        <begin position="627"/>
        <end position="645"/>
    </location>
</feature>
<feature type="compositionally biased region" description="Low complexity" evidence="1">
    <location>
        <begin position="666"/>
        <end position="696"/>
    </location>
</feature>
<feature type="compositionally biased region" description="Basic residues" evidence="1">
    <location>
        <begin position="391"/>
        <end position="401"/>
    </location>
</feature>
<sequence length="708" mass="76589">MGAKRQSSKQASTKQPTCHGRRSSRKPWLRACVDGGGGDGEAAEPFPTAILSCLHTTQCSALGASYHQGTSNMKRPPACEIRDARPAALSSSEPVRRESTFRTRGVLDAEQHTTERAPIMNLLPPPARVVPWRPGPGPGRPSRASSQPDSRAVCTTIVVPAGSLGAPTPSRALELHPPPPACSWPAVGVGARQPWPCLRGSHCQSRRANDAAAGDKLVLADAAPQSRRPFQACRALIASERAGIHGWASSVQTVGTVPHRTAPHRTVPYRPVRHQSTVPEGKFGTLLPSEPQPVVVHRRRRRRGCRLRITGSGLPDEASPGAAFQSSDAAVRISQRCNVKHRTRHSQPARRALHASIVVRRSSRSAPGLHLPGLPSPALVRAANGPTGPTHRTRTHTHHSLALHTLSHTHTHDTSENLPAPAAPAPVPPAHGRTSGCRRSRAARPSDPGRPAATLEDSMSWAGYVQCPEIQPHGLIQRHTTRPPPRQRRATPNLAQASPCWNPQPSRRRRRARGAVPLHPAPPARLFLHPPTGARYLRTVHRRLRYIGYLRRYVPASPALHLAPAGLCTARHITITLHPLRRPGPGRESDLHHHLHHHHQPVFRPLARRVHAAAYRVGPLSIPPSFPTTTTTTTTSSSTSAATTPTSTSLLLIHLSPKAIDSSLQRLPARSHSSASSSSHFVLPSSGARSSNNTTRSTRRPRRIPSLR</sequence>
<feature type="region of interest" description="Disordered" evidence="1">
    <location>
        <begin position="310"/>
        <end position="329"/>
    </location>
</feature>
<evidence type="ECO:0000313" key="2">
    <source>
        <dbReference type="EMBL" id="PWI73460.1"/>
    </source>
</evidence>
<feature type="compositionally biased region" description="Polar residues" evidence="1">
    <location>
        <begin position="493"/>
        <end position="505"/>
    </location>
</feature>
<dbReference type="EMBL" id="LCWV01000004">
    <property type="protein sequence ID" value="PWI73460.1"/>
    <property type="molecule type" value="Genomic_DNA"/>
</dbReference>
<comment type="caution">
    <text evidence="2">The sequence shown here is derived from an EMBL/GenBank/DDBJ whole genome shotgun (WGS) entry which is preliminary data.</text>
</comment>
<feature type="region of interest" description="Disordered" evidence="1">
    <location>
        <begin position="1"/>
        <end position="32"/>
    </location>
</feature>
<feature type="region of interest" description="Disordered" evidence="1">
    <location>
        <begin position="621"/>
        <end position="645"/>
    </location>
</feature>